<protein>
    <submittedName>
        <fullName evidence="1">Uncharacterized protein</fullName>
    </submittedName>
</protein>
<dbReference type="EMBL" id="CM055103">
    <property type="protein sequence ID" value="KAJ7536636.1"/>
    <property type="molecule type" value="Genomic_DNA"/>
</dbReference>
<evidence type="ECO:0000313" key="2">
    <source>
        <dbReference type="Proteomes" id="UP001162992"/>
    </source>
</evidence>
<evidence type="ECO:0000313" key="1">
    <source>
        <dbReference type="EMBL" id="KAJ7536636.1"/>
    </source>
</evidence>
<reference evidence="2" key="1">
    <citation type="journal article" date="2024" name="Proc. Natl. Acad. Sci. U.S.A.">
        <title>Extraordinary preservation of gene collinearity over three hundred million years revealed in homosporous lycophytes.</title>
        <authorList>
            <person name="Li C."/>
            <person name="Wickell D."/>
            <person name="Kuo L.Y."/>
            <person name="Chen X."/>
            <person name="Nie B."/>
            <person name="Liao X."/>
            <person name="Peng D."/>
            <person name="Ji J."/>
            <person name="Jenkins J."/>
            <person name="Williams M."/>
            <person name="Shu S."/>
            <person name="Plott C."/>
            <person name="Barry K."/>
            <person name="Rajasekar S."/>
            <person name="Grimwood J."/>
            <person name="Han X."/>
            <person name="Sun S."/>
            <person name="Hou Z."/>
            <person name="He W."/>
            <person name="Dai G."/>
            <person name="Sun C."/>
            <person name="Schmutz J."/>
            <person name="Leebens-Mack J.H."/>
            <person name="Li F.W."/>
            <person name="Wang L."/>
        </authorList>
    </citation>
    <scope>NUCLEOTIDE SEQUENCE [LARGE SCALE GENOMIC DNA]</scope>
    <source>
        <strain evidence="2">cv. PW_Plant_1</strain>
    </source>
</reference>
<dbReference type="Proteomes" id="UP001162992">
    <property type="component" value="Chromosome 12"/>
</dbReference>
<proteinExistence type="predicted"/>
<accession>A0ACC2C3Q4</accession>
<name>A0ACC2C3Q4_DIPCM</name>
<gene>
    <name evidence="1" type="ORF">O6H91_12G075800</name>
</gene>
<keyword evidence="2" id="KW-1185">Reference proteome</keyword>
<sequence length="357" mass="38438">MMRTILITCMAASVFGIFMTFHIAAAQSLDPPAGNYVIRRVHGKGSQIYRCTTSNGEPTWASIAAKADLFPITFSATSLAERVGLHYFLPHPDSGGGKATWSSTSAPGANASTAPDSTVTGKVLVSIPSNNNSINSLLLEATGLTGFGNLSRVSYIQRIFNKGGVAPSAKECTKDGELAKIPYQSVYVFWAQLTSLSTRQLSPSLSSPAGTRPLFSFFGEGHQNYIYNGSTWYLKDATATLSSGPGQEVIGRHFFLSESDPKGGRPTWETFYPESTVTAKVVRSRVVDISSISWALLQATSSTGESHIFGSVLWVQRTSTRGGLPPSSSYPANTGDTFGSPYSSIYWFYVDDRNQKV</sequence>
<comment type="caution">
    <text evidence="1">The sequence shown here is derived from an EMBL/GenBank/DDBJ whole genome shotgun (WGS) entry which is preliminary data.</text>
</comment>
<organism evidence="1 2">
    <name type="scientific">Diphasiastrum complanatum</name>
    <name type="common">Issler's clubmoss</name>
    <name type="synonym">Lycopodium complanatum</name>
    <dbReference type="NCBI Taxonomy" id="34168"/>
    <lineage>
        <taxon>Eukaryota</taxon>
        <taxon>Viridiplantae</taxon>
        <taxon>Streptophyta</taxon>
        <taxon>Embryophyta</taxon>
        <taxon>Tracheophyta</taxon>
        <taxon>Lycopodiopsida</taxon>
        <taxon>Lycopodiales</taxon>
        <taxon>Lycopodiaceae</taxon>
        <taxon>Lycopodioideae</taxon>
        <taxon>Diphasiastrum</taxon>
    </lineage>
</organism>